<keyword evidence="2" id="KW-1185">Reference proteome</keyword>
<dbReference type="KEGG" id="orn:DV701_09755"/>
<evidence type="ECO:0000313" key="1">
    <source>
        <dbReference type="EMBL" id="AXH96364.1"/>
    </source>
</evidence>
<evidence type="ECO:0000313" key="2">
    <source>
        <dbReference type="Proteomes" id="UP000253790"/>
    </source>
</evidence>
<proteinExistence type="predicted"/>
<dbReference type="EMBL" id="CP031229">
    <property type="protein sequence ID" value="AXH96364.1"/>
    <property type="molecule type" value="Genomic_DNA"/>
</dbReference>
<name>A0A345NMV6_9MICO</name>
<dbReference type="AlphaFoldDB" id="A0A345NMV6"/>
<sequence length="86" mass="9122">MPSMRTPLTLLVPVSNDQLTFTPVSSHVRSVDTPAWMTPPSTVSSDAEANAKDATAVPPSTAAMIFFIFSPSRISGRAHSLPATPR</sequence>
<dbReference type="Proteomes" id="UP000253790">
    <property type="component" value="Chromosome"/>
</dbReference>
<protein>
    <submittedName>
        <fullName evidence="1">Uncharacterized protein</fullName>
    </submittedName>
</protein>
<accession>A0A345NMV6</accession>
<reference evidence="1 2" key="1">
    <citation type="submission" date="2018-07" db="EMBL/GenBank/DDBJ databases">
        <title>Complete genome sequencing of Ornithinimicrobium sp. AMA3305.</title>
        <authorList>
            <person name="Bae J.-W."/>
        </authorList>
    </citation>
    <scope>NUCLEOTIDE SEQUENCE [LARGE SCALE GENOMIC DNA]</scope>
    <source>
        <strain evidence="1 2">AMA3305</strain>
    </source>
</reference>
<gene>
    <name evidence="1" type="ORF">DV701_09755</name>
</gene>
<organism evidence="1 2">
    <name type="scientific">Ornithinimicrobium avium</name>
    <dbReference type="NCBI Taxonomy" id="2283195"/>
    <lineage>
        <taxon>Bacteria</taxon>
        <taxon>Bacillati</taxon>
        <taxon>Actinomycetota</taxon>
        <taxon>Actinomycetes</taxon>
        <taxon>Micrococcales</taxon>
        <taxon>Ornithinimicrobiaceae</taxon>
        <taxon>Ornithinimicrobium</taxon>
    </lineage>
</organism>